<dbReference type="GO" id="GO:0009055">
    <property type="term" value="F:electron transfer activity"/>
    <property type="evidence" value="ECO:0007669"/>
    <property type="project" value="TreeGrafter"/>
</dbReference>
<dbReference type="SUPFAM" id="SSF56770">
    <property type="entry name" value="HydA/Nqo6-like"/>
    <property type="match status" value="1"/>
</dbReference>
<evidence type="ECO:0000256" key="9">
    <source>
        <dbReference type="ARBA" id="ARBA00023002"/>
    </source>
</evidence>
<evidence type="ECO:0000256" key="3">
    <source>
        <dbReference type="ARBA" id="ARBA00004196"/>
    </source>
</evidence>
<dbReference type="NCBIfam" id="TIGR00391">
    <property type="entry name" value="hydA"/>
    <property type="match status" value="1"/>
</dbReference>
<dbReference type="InterPro" id="IPR037148">
    <property type="entry name" value="NiFe-Hase_small_C_sf"/>
</dbReference>
<comment type="subcellular location">
    <subcellularLocation>
        <location evidence="3">Cell envelope</location>
    </subcellularLocation>
</comment>
<comment type="cofactor">
    <cofactor evidence="1">
        <name>[3Fe-4S] cluster</name>
        <dbReference type="ChEBI" id="CHEBI:21137"/>
    </cofactor>
</comment>
<dbReference type="Gene3D" id="3.40.50.700">
    <property type="entry name" value="NADH:ubiquinone oxidoreductase-like, 20kDa subunit"/>
    <property type="match status" value="1"/>
</dbReference>
<comment type="caution">
    <text evidence="17">The sequence shown here is derived from an EMBL/GenBank/DDBJ whole genome shotgun (WGS) entry which is preliminary data.</text>
</comment>
<dbReference type="Pfam" id="PF14720">
    <property type="entry name" value="NiFe_hyd_SSU_C"/>
    <property type="match status" value="1"/>
</dbReference>
<feature type="binding site" evidence="13">
    <location>
        <position position="277"/>
    </location>
    <ligand>
        <name>[3Fe-4S] cluster</name>
        <dbReference type="ChEBI" id="CHEBI:21137"/>
    </ligand>
</feature>
<feature type="binding site" evidence="13">
    <location>
        <position position="299"/>
    </location>
    <ligand>
        <name>[3Fe-4S] cluster</name>
        <dbReference type="ChEBI" id="CHEBI:21137"/>
    </ligand>
</feature>
<feature type="compositionally biased region" description="Low complexity" evidence="14">
    <location>
        <begin position="363"/>
        <end position="380"/>
    </location>
</feature>
<gene>
    <name evidence="17" type="ORF">GWO12_06505</name>
</gene>
<evidence type="ECO:0000256" key="8">
    <source>
        <dbReference type="ARBA" id="ARBA00022729"/>
    </source>
</evidence>
<evidence type="ECO:0000313" key="17">
    <source>
        <dbReference type="EMBL" id="NIR74749.1"/>
    </source>
</evidence>
<evidence type="ECO:0000256" key="1">
    <source>
        <dbReference type="ARBA" id="ARBA00001927"/>
    </source>
</evidence>
<feature type="binding site" evidence="13">
    <location>
        <position position="161"/>
    </location>
    <ligand>
        <name>[4Fe-4S] cluster</name>
        <dbReference type="ChEBI" id="CHEBI:49883"/>
        <label>1</label>
    </ligand>
</feature>
<dbReference type="PANTHER" id="PTHR30013">
    <property type="entry name" value="NIFE / NIFESE HYDROGENASE SMALL SUBUNIT FAMILY MEMBER"/>
    <property type="match status" value="1"/>
</dbReference>
<dbReference type="PRINTS" id="PR00614">
    <property type="entry name" value="NIHGNASESMLL"/>
</dbReference>
<dbReference type="InterPro" id="IPR037024">
    <property type="entry name" value="NiFe_Hase_small_N_sf"/>
</dbReference>
<evidence type="ECO:0000256" key="14">
    <source>
        <dbReference type="SAM" id="MobiDB-lite"/>
    </source>
</evidence>
<organism evidence="17 18">
    <name type="scientific">Candidatus Kutchimonas denitrificans</name>
    <dbReference type="NCBI Taxonomy" id="3056748"/>
    <lineage>
        <taxon>Bacteria</taxon>
        <taxon>Pseudomonadati</taxon>
        <taxon>Gemmatimonadota</taxon>
        <taxon>Gemmatimonadia</taxon>
        <taxon>Candidatus Palauibacterales</taxon>
        <taxon>Candidatus Palauibacteraceae</taxon>
        <taxon>Candidatus Kutchimonas</taxon>
    </lineage>
</organism>
<dbReference type="GO" id="GO:0046872">
    <property type="term" value="F:metal ion binding"/>
    <property type="evidence" value="ECO:0007669"/>
    <property type="project" value="UniProtKB-KW"/>
</dbReference>
<feature type="binding site" evidence="13">
    <location>
        <position position="237"/>
    </location>
    <ligand>
        <name>[4Fe-4S] cluster</name>
        <dbReference type="ChEBI" id="CHEBI:49883"/>
        <label>2</label>
    </ligand>
</feature>
<evidence type="ECO:0000256" key="10">
    <source>
        <dbReference type="ARBA" id="ARBA00023004"/>
    </source>
</evidence>
<keyword evidence="12 13" id="KW-0003">3Fe-4S</keyword>
<evidence type="ECO:0000313" key="18">
    <source>
        <dbReference type="Proteomes" id="UP000702544"/>
    </source>
</evidence>
<dbReference type="GO" id="GO:0009375">
    <property type="term" value="C:ferredoxin hydrogenase complex"/>
    <property type="evidence" value="ECO:0007669"/>
    <property type="project" value="InterPro"/>
</dbReference>
<evidence type="ECO:0000256" key="5">
    <source>
        <dbReference type="ARBA" id="ARBA00011771"/>
    </source>
</evidence>
<keyword evidence="7 13" id="KW-0479">Metal-binding</keyword>
<dbReference type="Proteomes" id="UP000702544">
    <property type="component" value="Unassembled WGS sequence"/>
</dbReference>
<dbReference type="PANTHER" id="PTHR30013:SF7">
    <property type="entry name" value="HYDROGENASE-2 SMALL CHAIN"/>
    <property type="match status" value="1"/>
</dbReference>
<comment type="subunit">
    <text evidence="5">Heterodimer of a large and a small subunit.</text>
</comment>
<feature type="binding site" evidence="13">
    <location>
        <position position="268"/>
    </location>
    <ligand>
        <name>[4Fe-4S] cluster</name>
        <dbReference type="ChEBI" id="CHEBI:49883"/>
        <label>2</label>
    </ligand>
</feature>
<feature type="binding site" evidence="13">
    <location>
        <position position="63"/>
    </location>
    <ligand>
        <name>[4Fe-4S] cluster</name>
        <dbReference type="ChEBI" id="CHEBI:49883"/>
        <label>1</label>
    </ligand>
</feature>
<evidence type="ECO:0000259" key="15">
    <source>
        <dbReference type="Pfam" id="PF01058"/>
    </source>
</evidence>
<keyword evidence="10 13" id="KW-0408">Iron</keyword>
<feature type="binding site" evidence="13">
    <location>
        <position position="196"/>
    </location>
    <ligand>
        <name>[4Fe-4S] cluster</name>
        <dbReference type="ChEBI" id="CHEBI:49883"/>
        <label>1</label>
    </ligand>
</feature>
<keyword evidence="8" id="KW-0732">Signal</keyword>
<keyword evidence="9" id="KW-0560">Oxidoreductase</keyword>
<comment type="cofactor">
    <cofactor evidence="2">
        <name>[4Fe-4S] cluster</name>
        <dbReference type="ChEBI" id="CHEBI:49883"/>
    </cofactor>
</comment>
<dbReference type="Gene3D" id="4.10.480.10">
    <property type="entry name" value="Cytochrome-c3 hydrogenase, C-terminal domain"/>
    <property type="match status" value="1"/>
</dbReference>
<evidence type="ECO:0000256" key="11">
    <source>
        <dbReference type="ARBA" id="ARBA00023014"/>
    </source>
</evidence>
<evidence type="ECO:0000256" key="7">
    <source>
        <dbReference type="ARBA" id="ARBA00022723"/>
    </source>
</evidence>
<protein>
    <submittedName>
        <fullName evidence="17">Hydrogenase small subunit</fullName>
    </submittedName>
</protein>
<comment type="similarity">
    <text evidence="4">Belongs to the [NiFe]/[NiFeSe] hydrogenase small subunit family.</text>
</comment>
<dbReference type="Pfam" id="PF01058">
    <property type="entry name" value="Oxidored_q6"/>
    <property type="match status" value="1"/>
</dbReference>
<sequence length="389" mass="41381">MAKSESWFVEELERRGVSRRDFLGFCGVMASIMAMPREAGARIARALQTEEKPSLIWLEFQDCAGNTETFLRAARPTTADIVLDILSVDYHETIMAAAGHRAEEARAGVVEGKRGEYIAVVEGSIPTGANGAYCTIGGRSALQIAQEVCGDAAATLAIGTCAAFGGLPAAAPNPTGALSVGDAVPGLRNLINLSACPANAENVAAVVVYYMTFGRWPPVDRYRRPLFAYGKPIHDNCERRAHYDAGQYVENWGDEGHRRGYCLYKMGCKGPVTFQNCPKIGWNEGTSWPVGCGHPCIGCAEPDFWDKMTPFYAHLSGVPGFGVHATADKVGLWATAGVAAAYAIGGFVQYGRRLKTEAATARAEAAAARAEATTTEAEGAADQEKGGQS</sequence>
<dbReference type="AlphaFoldDB" id="A0AAE4Z7P6"/>
<dbReference type="PROSITE" id="PS51318">
    <property type="entry name" value="TAT"/>
    <property type="match status" value="1"/>
</dbReference>
<evidence type="ECO:0000259" key="16">
    <source>
        <dbReference type="Pfam" id="PF14720"/>
    </source>
</evidence>
<dbReference type="InterPro" id="IPR006137">
    <property type="entry name" value="NADH_UbQ_OxRdtase-like_20kDa"/>
</dbReference>
<keyword evidence="6 13" id="KW-0004">4Fe-4S</keyword>
<dbReference type="GO" id="GO:0009061">
    <property type="term" value="P:anaerobic respiration"/>
    <property type="evidence" value="ECO:0007669"/>
    <property type="project" value="TreeGrafter"/>
</dbReference>
<feature type="domain" description="Cytochrome-c3 hydrogenase C-terminal" evidence="16">
    <location>
        <begin position="229"/>
        <end position="312"/>
    </location>
</feature>
<evidence type="ECO:0000256" key="4">
    <source>
        <dbReference type="ARBA" id="ARBA00006605"/>
    </source>
</evidence>
<feature type="binding site" evidence="13">
    <location>
        <position position="262"/>
    </location>
    <ligand>
        <name>[4Fe-4S] cluster</name>
        <dbReference type="ChEBI" id="CHEBI:49883"/>
        <label>2</label>
    </ligand>
</feature>
<dbReference type="GO" id="GO:0051538">
    <property type="term" value="F:3 iron, 4 sulfur cluster binding"/>
    <property type="evidence" value="ECO:0007669"/>
    <property type="project" value="UniProtKB-KW"/>
</dbReference>
<feature type="binding site" evidence="13">
    <location>
        <position position="234"/>
    </location>
    <ligand>
        <name>[4Fe-4S] cluster</name>
        <dbReference type="ChEBI" id="CHEBI:49883"/>
        <label>2</label>
    </ligand>
</feature>
<dbReference type="GO" id="GO:0030313">
    <property type="term" value="C:cell envelope"/>
    <property type="evidence" value="ECO:0007669"/>
    <property type="project" value="UniProtKB-SubCell"/>
</dbReference>
<reference evidence="17 18" key="1">
    <citation type="submission" date="2020-01" db="EMBL/GenBank/DDBJ databases">
        <title>Genomes assembled from Gulf of Kutch pelagic sediment metagenomes.</title>
        <authorList>
            <person name="Chandrashekar M."/>
            <person name="Mahajan M.S."/>
            <person name="Dave K.J."/>
            <person name="Vatsa P."/>
            <person name="Nathani N.M."/>
        </authorList>
    </citation>
    <scope>NUCLEOTIDE SEQUENCE [LARGE SCALE GENOMIC DNA]</scope>
    <source>
        <strain evidence="17">KS3-K002</strain>
    </source>
</reference>
<evidence type="ECO:0000256" key="13">
    <source>
        <dbReference type="PIRSR" id="PIRSR000310-1"/>
    </source>
</evidence>
<proteinExistence type="inferred from homology"/>
<dbReference type="EMBL" id="JAACAK010000047">
    <property type="protein sequence ID" value="NIR74749.1"/>
    <property type="molecule type" value="Genomic_DNA"/>
</dbReference>
<keyword evidence="11 13" id="KW-0411">Iron-sulfur</keyword>
<feature type="domain" description="NADH:ubiquinone oxidoreductase-like 20kDa subunit" evidence="15">
    <location>
        <begin position="63"/>
        <end position="209"/>
    </location>
</feature>
<accession>A0AAE4Z7P6</accession>
<dbReference type="GO" id="GO:0044569">
    <property type="term" value="C:[Ni-Fe] hydrogenase complex"/>
    <property type="evidence" value="ECO:0007669"/>
    <property type="project" value="TreeGrafter"/>
</dbReference>
<dbReference type="InterPro" id="IPR001821">
    <property type="entry name" value="NiFe_hydrogenase_ssu"/>
</dbReference>
<dbReference type="InterPro" id="IPR006311">
    <property type="entry name" value="TAT_signal"/>
</dbReference>
<name>A0AAE4Z7P6_9BACT</name>
<dbReference type="InterPro" id="IPR027394">
    <property type="entry name" value="Cytochrome-c3_hydrogenase_C"/>
</dbReference>
<evidence type="ECO:0000256" key="6">
    <source>
        <dbReference type="ARBA" id="ARBA00022485"/>
    </source>
</evidence>
<feature type="region of interest" description="Disordered" evidence="14">
    <location>
        <begin position="363"/>
        <end position="389"/>
    </location>
</feature>
<dbReference type="GO" id="GO:0008901">
    <property type="term" value="F:ferredoxin hydrogenase activity"/>
    <property type="evidence" value="ECO:0007669"/>
    <property type="project" value="InterPro"/>
</dbReference>
<evidence type="ECO:0000256" key="12">
    <source>
        <dbReference type="ARBA" id="ARBA00023291"/>
    </source>
</evidence>
<dbReference type="GO" id="GO:0016020">
    <property type="term" value="C:membrane"/>
    <property type="evidence" value="ECO:0007669"/>
    <property type="project" value="TreeGrafter"/>
</dbReference>
<dbReference type="PIRSF" id="PIRSF000310">
    <property type="entry name" value="NiFe_hyd_ssu"/>
    <property type="match status" value="1"/>
</dbReference>
<feature type="binding site" evidence="13">
    <location>
        <position position="296"/>
    </location>
    <ligand>
        <name>[3Fe-4S] cluster</name>
        <dbReference type="ChEBI" id="CHEBI:21137"/>
    </ligand>
</feature>
<evidence type="ECO:0000256" key="2">
    <source>
        <dbReference type="ARBA" id="ARBA00001966"/>
    </source>
</evidence>
<dbReference type="GO" id="GO:0051539">
    <property type="term" value="F:4 iron, 4 sulfur cluster binding"/>
    <property type="evidence" value="ECO:0007669"/>
    <property type="project" value="UniProtKB-KW"/>
</dbReference>